<dbReference type="KEGG" id="ccah:DWG20_01615"/>
<evidence type="ECO:0000313" key="11">
    <source>
        <dbReference type="Proteomes" id="UP000254537"/>
    </source>
</evidence>
<evidence type="ECO:0000313" key="10">
    <source>
        <dbReference type="EMBL" id="AXK38234.1"/>
    </source>
</evidence>
<evidence type="ECO:0000256" key="3">
    <source>
        <dbReference type="ARBA" id="ARBA00023122"/>
    </source>
</evidence>
<dbReference type="FunFam" id="3.40.50.10490:FF:000011">
    <property type="entry name" value="Arabinose 5-phosphate isomerase"/>
    <property type="match status" value="1"/>
</dbReference>
<dbReference type="InterPro" id="IPR046342">
    <property type="entry name" value="CBS_dom_sf"/>
</dbReference>
<feature type="site" description="Catalytically relevant" evidence="6">
    <location>
        <position position="149"/>
    </location>
</feature>
<dbReference type="OrthoDB" id="9762536at2"/>
<keyword evidence="5" id="KW-0862">Zinc</keyword>
<feature type="site" description="Catalytically relevant" evidence="6">
    <location>
        <position position="56"/>
    </location>
</feature>
<feature type="site" description="Catalytically relevant" evidence="6">
    <location>
        <position position="108"/>
    </location>
</feature>
<feature type="binding site" evidence="5">
    <location>
        <position position="79"/>
    </location>
    <ligand>
        <name>Zn(2+)</name>
        <dbReference type="ChEBI" id="CHEBI:29105"/>
    </ligand>
</feature>
<proteinExistence type="inferred from homology"/>
<dbReference type="InterPro" id="IPR000644">
    <property type="entry name" value="CBS_dom"/>
</dbReference>
<dbReference type="CDD" id="cd04604">
    <property type="entry name" value="CBS_pair_SIS_assoc"/>
    <property type="match status" value="1"/>
</dbReference>
<evidence type="ECO:0000259" key="9">
    <source>
        <dbReference type="PROSITE" id="PS51464"/>
    </source>
</evidence>
<evidence type="ECO:0000256" key="2">
    <source>
        <dbReference type="ARBA" id="ARBA00022737"/>
    </source>
</evidence>
<dbReference type="Gene3D" id="3.10.580.10">
    <property type="entry name" value="CBS-domain"/>
    <property type="match status" value="1"/>
</dbReference>
<sequence>MDTSVNRQRLEAARQVLAIEAEAISQLAERLDEHFARAVEAILACSGRVVVIGIGKSGHIGRKIAATLASTGTPAFFVHPAEAAHGDLGMITADDVVLMLSNSGESDEVLTLLPALKRKGLTLISLTGRPESTLAREADLHLNAQIEKEACPLGLAPTASTTAALALGDALAVTLLSERGFAPEDFALSHPGGSLGRRLLVHVRDVMHGGEALPVVRSGTSLKDALLEMTKKGLGMTAVLDDKDQLAGIFTDGDLRRTLDKTLDLAGLTVDAVMFRTPRTVNEARLASEAAKLMEEHKVNGLLVLDDAGKLVGALNMHDLLKAGVV</sequence>
<comment type="similarity">
    <text evidence="1 4">Belongs to the SIS family. GutQ/KpsF subfamily.</text>
</comment>
<keyword evidence="10" id="KW-0413">Isomerase</keyword>
<evidence type="ECO:0000259" key="8">
    <source>
        <dbReference type="PROSITE" id="PS51371"/>
    </source>
</evidence>
<dbReference type="InterPro" id="IPR001347">
    <property type="entry name" value="SIS_dom"/>
</dbReference>
<dbReference type="GO" id="GO:1901135">
    <property type="term" value="P:carbohydrate derivative metabolic process"/>
    <property type="evidence" value="ECO:0007669"/>
    <property type="project" value="InterPro"/>
</dbReference>
<dbReference type="NCBIfam" id="TIGR00393">
    <property type="entry name" value="kpsF"/>
    <property type="match status" value="1"/>
</dbReference>
<dbReference type="Pfam" id="PF01380">
    <property type="entry name" value="SIS"/>
    <property type="match status" value="1"/>
</dbReference>
<dbReference type="PIRSF" id="PIRSF004692">
    <property type="entry name" value="KdsD_KpsF"/>
    <property type="match status" value="1"/>
</dbReference>
<dbReference type="InterPro" id="IPR050986">
    <property type="entry name" value="GutQ/KpsF_isomerases"/>
</dbReference>
<dbReference type="InterPro" id="IPR046348">
    <property type="entry name" value="SIS_dom_sf"/>
</dbReference>
<evidence type="ECO:0000256" key="7">
    <source>
        <dbReference type="PROSITE-ProRule" id="PRU00703"/>
    </source>
</evidence>
<keyword evidence="2" id="KW-0677">Repeat</keyword>
<evidence type="ECO:0000256" key="6">
    <source>
        <dbReference type="PIRSR" id="PIRSR004692-3"/>
    </source>
</evidence>
<dbReference type="AlphaFoldDB" id="A0A345Y2T2"/>
<dbReference type="PANTHER" id="PTHR42745:SF1">
    <property type="entry name" value="ARABINOSE 5-PHOSPHATE ISOMERASE KDSD"/>
    <property type="match status" value="1"/>
</dbReference>
<dbReference type="InterPro" id="IPR035474">
    <property type="entry name" value="SIS_Kpsf"/>
</dbReference>
<keyword evidence="5" id="KW-0479">Metal-binding</keyword>
<dbReference type="Pfam" id="PF00571">
    <property type="entry name" value="CBS"/>
    <property type="match status" value="2"/>
</dbReference>
<dbReference type="EMBL" id="CP031337">
    <property type="protein sequence ID" value="AXK38234.1"/>
    <property type="molecule type" value="Genomic_DNA"/>
</dbReference>
<dbReference type="Proteomes" id="UP000254537">
    <property type="component" value="Chromosome"/>
</dbReference>
<gene>
    <name evidence="10" type="ORF">DWG20_01615</name>
</gene>
<feature type="domain" description="SIS" evidence="9">
    <location>
        <begin position="38"/>
        <end position="181"/>
    </location>
</feature>
<feature type="domain" description="CBS" evidence="8">
    <location>
        <begin position="274"/>
        <end position="326"/>
    </location>
</feature>
<evidence type="ECO:0000256" key="1">
    <source>
        <dbReference type="ARBA" id="ARBA00008165"/>
    </source>
</evidence>
<dbReference type="GO" id="GO:0046872">
    <property type="term" value="F:metal ion binding"/>
    <property type="evidence" value="ECO:0007669"/>
    <property type="project" value="UniProtKB-KW"/>
</dbReference>
<dbReference type="GO" id="GO:0019146">
    <property type="term" value="F:arabinose-5-phosphate isomerase activity"/>
    <property type="evidence" value="ECO:0007669"/>
    <property type="project" value="UniProtKB-ARBA"/>
</dbReference>
<dbReference type="PROSITE" id="PS51371">
    <property type="entry name" value="CBS"/>
    <property type="match status" value="2"/>
</dbReference>
<dbReference type="SUPFAM" id="SSF53697">
    <property type="entry name" value="SIS domain"/>
    <property type="match status" value="1"/>
</dbReference>
<dbReference type="InterPro" id="IPR004800">
    <property type="entry name" value="KdsD/KpsF-type"/>
</dbReference>
<dbReference type="CDD" id="cd05014">
    <property type="entry name" value="SIS_Kpsf"/>
    <property type="match status" value="1"/>
</dbReference>
<dbReference type="RefSeq" id="WP_115432116.1">
    <property type="nucleotide sequence ID" value="NZ_CP031337.1"/>
</dbReference>
<reference evidence="10 11" key="1">
    <citation type="submission" date="2018-07" db="EMBL/GenBank/DDBJ databases">
        <title>Crenobacter cavernae sp. nov., isolated from a karst cave.</title>
        <authorList>
            <person name="Zhu H."/>
        </authorList>
    </citation>
    <scope>NUCLEOTIDE SEQUENCE [LARGE SCALE GENOMIC DNA]</scope>
    <source>
        <strain evidence="10 11">K1W11S-77</strain>
    </source>
</reference>
<organism evidence="10 11">
    <name type="scientific">Crenobacter cavernae</name>
    <dbReference type="NCBI Taxonomy" id="2290923"/>
    <lineage>
        <taxon>Bacteria</taxon>
        <taxon>Pseudomonadati</taxon>
        <taxon>Pseudomonadota</taxon>
        <taxon>Betaproteobacteria</taxon>
        <taxon>Neisseriales</taxon>
        <taxon>Neisseriaceae</taxon>
        <taxon>Crenobacter</taxon>
    </lineage>
</organism>
<feature type="site" description="Catalytically relevant" evidence="6">
    <location>
        <position position="190"/>
    </location>
</feature>
<accession>A0A345Y2T2</accession>
<dbReference type="GO" id="GO:0097367">
    <property type="term" value="F:carbohydrate derivative binding"/>
    <property type="evidence" value="ECO:0007669"/>
    <property type="project" value="InterPro"/>
</dbReference>
<dbReference type="PROSITE" id="PS51464">
    <property type="entry name" value="SIS"/>
    <property type="match status" value="1"/>
</dbReference>
<name>A0A345Y2T2_9NEIS</name>
<evidence type="ECO:0000256" key="5">
    <source>
        <dbReference type="PIRSR" id="PIRSR004692-2"/>
    </source>
</evidence>
<dbReference type="GO" id="GO:0005975">
    <property type="term" value="P:carbohydrate metabolic process"/>
    <property type="evidence" value="ECO:0007669"/>
    <property type="project" value="InterPro"/>
</dbReference>
<dbReference type="Gene3D" id="3.40.50.10490">
    <property type="entry name" value="Glucose-6-phosphate isomerase like protein, domain 1"/>
    <property type="match status" value="1"/>
</dbReference>
<protein>
    <submittedName>
        <fullName evidence="10">KpsF/GutQ family sugar-phosphate isomerase</fullName>
    </submittedName>
</protein>
<feature type="domain" description="CBS" evidence="8">
    <location>
        <begin position="207"/>
        <end position="265"/>
    </location>
</feature>
<dbReference type="SMART" id="SM00116">
    <property type="entry name" value="CBS"/>
    <property type="match status" value="2"/>
</dbReference>
<dbReference type="PANTHER" id="PTHR42745">
    <property type="match status" value="1"/>
</dbReference>
<keyword evidence="3 7" id="KW-0129">CBS domain</keyword>
<evidence type="ECO:0000256" key="4">
    <source>
        <dbReference type="PIRNR" id="PIRNR004692"/>
    </source>
</evidence>